<organism evidence="1 2">
    <name type="scientific">Pseudokineococcus marinus</name>
    <dbReference type="NCBI Taxonomy" id="351215"/>
    <lineage>
        <taxon>Bacteria</taxon>
        <taxon>Bacillati</taxon>
        <taxon>Actinomycetota</taxon>
        <taxon>Actinomycetes</taxon>
        <taxon>Kineosporiales</taxon>
        <taxon>Kineosporiaceae</taxon>
        <taxon>Pseudokineococcus</taxon>
    </lineage>
</organism>
<comment type="caution">
    <text evidence="1">The sequence shown here is derived from an EMBL/GenBank/DDBJ whole genome shotgun (WGS) entry which is preliminary data.</text>
</comment>
<dbReference type="RefSeq" id="WP_171203535.1">
    <property type="nucleotide sequence ID" value="NZ_BAAANP010000043.1"/>
</dbReference>
<protein>
    <recommendedName>
        <fullName evidence="3">Flp pilus-assembly TadE/G-like</fullName>
    </recommendedName>
</protein>
<proteinExistence type="predicted"/>
<name>A0A849BKL6_9ACTN</name>
<dbReference type="AlphaFoldDB" id="A0A849BKL6"/>
<gene>
    <name evidence="1" type="ORF">HLB09_11685</name>
</gene>
<dbReference type="Proteomes" id="UP000555552">
    <property type="component" value="Unassembled WGS sequence"/>
</dbReference>
<evidence type="ECO:0000313" key="1">
    <source>
        <dbReference type="EMBL" id="NNH23740.1"/>
    </source>
</evidence>
<evidence type="ECO:0008006" key="3">
    <source>
        <dbReference type="Google" id="ProtNLM"/>
    </source>
</evidence>
<sequence>MALLVIGYAVLALVVVLVVTAASAVHLERKRVWAAADAAAADAADAVDEAAYYGQDGLSRGVPLTDAAVRAAAEDHLRRRAAWDDLDGVVLGPGTGTPDGRTAQVQLVARVDVPVLGLLPGARVAGGPLTVVVTSRARTFLDAG</sequence>
<dbReference type="EMBL" id="JABEMA010000187">
    <property type="protein sequence ID" value="NNH23740.1"/>
    <property type="molecule type" value="Genomic_DNA"/>
</dbReference>
<evidence type="ECO:0000313" key="2">
    <source>
        <dbReference type="Proteomes" id="UP000555552"/>
    </source>
</evidence>
<keyword evidence="2" id="KW-1185">Reference proteome</keyword>
<reference evidence="1 2" key="1">
    <citation type="submission" date="2020-05" db="EMBL/GenBank/DDBJ databases">
        <title>MicrobeNet Type strains.</title>
        <authorList>
            <person name="Nicholson A.C."/>
        </authorList>
    </citation>
    <scope>NUCLEOTIDE SEQUENCE [LARGE SCALE GENOMIC DNA]</scope>
    <source>
        <strain evidence="1 2">JCM 14547</strain>
    </source>
</reference>
<accession>A0A849BKL6</accession>